<dbReference type="Pfam" id="PF00702">
    <property type="entry name" value="Hydrolase"/>
    <property type="match status" value="1"/>
</dbReference>
<dbReference type="Gene3D" id="1.10.150.240">
    <property type="entry name" value="Putative phosphatase, domain 2"/>
    <property type="match status" value="1"/>
</dbReference>
<dbReference type="SUPFAM" id="SSF56784">
    <property type="entry name" value="HAD-like"/>
    <property type="match status" value="1"/>
</dbReference>
<dbReference type="STRING" id="703135.A0A2A9NAU1"/>
<dbReference type="InterPro" id="IPR023214">
    <property type="entry name" value="HAD_sf"/>
</dbReference>
<dbReference type="Gene3D" id="3.40.50.1000">
    <property type="entry name" value="HAD superfamily/HAD-like"/>
    <property type="match status" value="1"/>
</dbReference>
<dbReference type="SFLD" id="SFLDS00003">
    <property type="entry name" value="Haloacid_Dehalogenase"/>
    <property type="match status" value="1"/>
</dbReference>
<keyword evidence="2" id="KW-1185">Reference proteome</keyword>
<organism evidence="1 2">
    <name type="scientific">Amanita thiersii Skay4041</name>
    <dbReference type="NCBI Taxonomy" id="703135"/>
    <lineage>
        <taxon>Eukaryota</taxon>
        <taxon>Fungi</taxon>
        <taxon>Dikarya</taxon>
        <taxon>Basidiomycota</taxon>
        <taxon>Agaricomycotina</taxon>
        <taxon>Agaricomycetes</taxon>
        <taxon>Agaricomycetidae</taxon>
        <taxon>Agaricales</taxon>
        <taxon>Pluteineae</taxon>
        <taxon>Amanitaceae</taxon>
        <taxon>Amanita</taxon>
    </lineage>
</organism>
<dbReference type="InterPro" id="IPR036412">
    <property type="entry name" value="HAD-like_sf"/>
</dbReference>
<name>A0A2A9NAU1_9AGAR</name>
<dbReference type="PANTHER" id="PTHR43611:SF3">
    <property type="entry name" value="FLAVIN MONONUCLEOTIDE HYDROLASE 1, CHLOROPLATIC"/>
    <property type="match status" value="1"/>
</dbReference>
<protein>
    <recommendedName>
        <fullName evidence="3">HAD-like protein</fullName>
    </recommendedName>
</protein>
<accession>A0A2A9NAU1</accession>
<proteinExistence type="predicted"/>
<dbReference type="InterPro" id="IPR023198">
    <property type="entry name" value="PGP-like_dom2"/>
</dbReference>
<dbReference type="PANTHER" id="PTHR43611">
    <property type="entry name" value="ALPHA-D-GLUCOSE 1-PHOSPHATE PHOSPHATASE"/>
    <property type="match status" value="1"/>
</dbReference>
<sequence>MSLILDIGDVLLTWSSHTTTLPSATIRTIITSPTWFAYECNLLSQQDCYKQVSEALNLQYEDVSVAFEEAHQSLTPNHELINFIRELKTKSHGKLRVFAMSNMPKPDFDRLLPTLRQWLIFDGYYGSCTVGERKPNLRFYQHVIKDASIDPARCVFLDDNSDNVLSARSLGLHGIVYRDCQDVMRQLNNQFGDPLARGKNFLIDNAGNHESLTDNGIVVHENFAQLLILEATRDKTLITIDAHQGAWKFFRGKPMLTTEEFPCDLDTTAIALCVTNPKIEVATTIMDDMLEYLNRDGIIQTYFDHQRPRIDPVVCINVLTLFFKYGRGHELDRTFDWVHKVLLYRAYIDGTRYYATPECFLYFLSRLLLLKTLPRDKRHALKPLLKERVRERIGAPGDALALAMRILVCASVGITDATDRRALLEMQCNDGGWEMGWIYKYGSKEIKLGNRGLTTALALNALNTTEKKDLRKSLRRMGRKFRLMS</sequence>
<reference evidence="1 2" key="1">
    <citation type="submission" date="2014-02" db="EMBL/GenBank/DDBJ databases">
        <title>Transposable element dynamics among asymbiotic and ectomycorrhizal Amanita fungi.</title>
        <authorList>
            <consortium name="DOE Joint Genome Institute"/>
            <person name="Hess J."/>
            <person name="Skrede I."/>
            <person name="Wolfe B."/>
            <person name="LaButti K."/>
            <person name="Ohm R.A."/>
            <person name="Grigoriev I.V."/>
            <person name="Pringle A."/>
        </authorList>
    </citation>
    <scope>NUCLEOTIDE SEQUENCE [LARGE SCALE GENOMIC DNA]</scope>
    <source>
        <strain evidence="1 2">SKay4041</strain>
    </source>
</reference>
<dbReference type="InterPro" id="IPR006439">
    <property type="entry name" value="HAD-SF_hydro_IA"/>
</dbReference>
<dbReference type="Proteomes" id="UP000242287">
    <property type="component" value="Unassembled WGS sequence"/>
</dbReference>
<dbReference type="SFLD" id="SFLDG01129">
    <property type="entry name" value="C1.5:_HAD__Beta-PGM__Phosphata"/>
    <property type="match status" value="1"/>
</dbReference>
<gene>
    <name evidence="1" type="ORF">AMATHDRAFT_151387</name>
</gene>
<dbReference type="NCBIfam" id="TIGR01509">
    <property type="entry name" value="HAD-SF-IA-v3"/>
    <property type="match status" value="1"/>
</dbReference>
<evidence type="ECO:0000313" key="1">
    <source>
        <dbReference type="EMBL" id="PFH47749.1"/>
    </source>
</evidence>
<dbReference type="SUPFAM" id="SSF48239">
    <property type="entry name" value="Terpenoid cyclases/Protein prenyltransferases"/>
    <property type="match status" value="1"/>
</dbReference>
<dbReference type="AlphaFoldDB" id="A0A2A9NAU1"/>
<dbReference type="OrthoDB" id="2012566at2759"/>
<dbReference type="GO" id="GO:0016791">
    <property type="term" value="F:phosphatase activity"/>
    <property type="evidence" value="ECO:0007669"/>
    <property type="project" value="UniProtKB-ARBA"/>
</dbReference>
<dbReference type="EMBL" id="KZ302094">
    <property type="protein sequence ID" value="PFH47749.1"/>
    <property type="molecule type" value="Genomic_DNA"/>
</dbReference>
<evidence type="ECO:0000313" key="2">
    <source>
        <dbReference type="Proteomes" id="UP000242287"/>
    </source>
</evidence>
<evidence type="ECO:0008006" key="3">
    <source>
        <dbReference type="Google" id="ProtNLM"/>
    </source>
</evidence>
<dbReference type="InterPro" id="IPR008930">
    <property type="entry name" value="Terpenoid_cyclase/PrenylTrfase"/>
</dbReference>